<dbReference type="GO" id="GO:0008017">
    <property type="term" value="F:microtubule binding"/>
    <property type="evidence" value="ECO:0007669"/>
    <property type="project" value="InterPro"/>
</dbReference>
<comment type="caution">
    <text evidence="2">The sequence shown here is derived from an EMBL/GenBank/DDBJ whole genome shotgun (WGS) entry which is preliminary data.</text>
</comment>
<dbReference type="GO" id="GO:0043025">
    <property type="term" value="C:neuronal cell body"/>
    <property type="evidence" value="ECO:0007669"/>
    <property type="project" value="TreeGrafter"/>
</dbReference>
<dbReference type="GO" id="GO:0005829">
    <property type="term" value="C:cytosol"/>
    <property type="evidence" value="ECO:0007669"/>
    <property type="project" value="TreeGrafter"/>
</dbReference>
<protein>
    <submittedName>
        <fullName evidence="2">Microtubule-associated protein 1B</fullName>
    </submittedName>
</protein>
<dbReference type="GO" id="GO:0003779">
    <property type="term" value="F:actin binding"/>
    <property type="evidence" value="ECO:0007669"/>
    <property type="project" value="TreeGrafter"/>
</dbReference>
<dbReference type="AlphaFoldDB" id="A0AA47MIV4"/>
<dbReference type="GO" id="GO:0016358">
    <property type="term" value="P:dendrite development"/>
    <property type="evidence" value="ECO:0007669"/>
    <property type="project" value="TreeGrafter"/>
</dbReference>
<keyword evidence="3" id="KW-1185">Reference proteome</keyword>
<dbReference type="GO" id="GO:0045202">
    <property type="term" value="C:synapse"/>
    <property type="evidence" value="ECO:0007669"/>
    <property type="project" value="TreeGrafter"/>
</dbReference>
<proteinExistence type="predicted"/>
<feature type="compositionally biased region" description="Basic and acidic residues" evidence="1">
    <location>
        <begin position="193"/>
        <end position="208"/>
    </location>
</feature>
<feature type="region of interest" description="Disordered" evidence="1">
    <location>
        <begin position="82"/>
        <end position="274"/>
    </location>
</feature>
<evidence type="ECO:0000313" key="3">
    <source>
        <dbReference type="Proteomes" id="UP001174136"/>
    </source>
</evidence>
<dbReference type="Proteomes" id="UP001174136">
    <property type="component" value="Unassembled WGS sequence"/>
</dbReference>
<feature type="compositionally biased region" description="Polar residues" evidence="1">
    <location>
        <begin position="250"/>
        <end position="273"/>
    </location>
</feature>
<accession>A0AA47MIV4</accession>
<dbReference type="GO" id="GO:0030425">
    <property type="term" value="C:dendrite"/>
    <property type="evidence" value="ECO:0007669"/>
    <property type="project" value="TreeGrafter"/>
</dbReference>
<feature type="region of interest" description="Disordered" evidence="1">
    <location>
        <begin position="1"/>
        <end position="48"/>
    </location>
</feature>
<reference evidence="2" key="1">
    <citation type="journal article" date="2023" name="Front. Mar. Sci.">
        <title>A new Merluccius polli reference genome to investigate the effects of global change in West African waters.</title>
        <authorList>
            <person name="Mateo J.L."/>
            <person name="Blanco-Fernandez C."/>
            <person name="Garcia-Vazquez E."/>
            <person name="Machado-Schiaffino G."/>
        </authorList>
    </citation>
    <scope>NUCLEOTIDE SEQUENCE</scope>
    <source>
        <strain evidence="2">C29</strain>
        <tissue evidence="2">Fin</tissue>
    </source>
</reference>
<organism evidence="2 3">
    <name type="scientific">Merluccius polli</name>
    <name type="common">Benguela hake</name>
    <name type="synonym">Merluccius cadenati</name>
    <dbReference type="NCBI Taxonomy" id="89951"/>
    <lineage>
        <taxon>Eukaryota</taxon>
        <taxon>Metazoa</taxon>
        <taxon>Chordata</taxon>
        <taxon>Craniata</taxon>
        <taxon>Vertebrata</taxon>
        <taxon>Euteleostomi</taxon>
        <taxon>Actinopterygii</taxon>
        <taxon>Neopterygii</taxon>
        <taxon>Teleostei</taxon>
        <taxon>Neoteleostei</taxon>
        <taxon>Acanthomorphata</taxon>
        <taxon>Zeiogadaria</taxon>
        <taxon>Gadariae</taxon>
        <taxon>Gadiformes</taxon>
        <taxon>Gadoidei</taxon>
        <taxon>Merlucciidae</taxon>
        <taxon>Merluccius</taxon>
    </lineage>
</organism>
<dbReference type="GO" id="GO:0007409">
    <property type="term" value="P:axonogenesis"/>
    <property type="evidence" value="ECO:0007669"/>
    <property type="project" value="TreeGrafter"/>
</dbReference>
<dbReference type="GO" id="GO:0031114">
    <property type="term" value="P:regulation of microtubule depolymerization"/>
    <property type="evidence" value="ECO:0007669"/>
    <property type="project" value="TreeGrafter"/>
</dbReference>
<evidence type="ECO:0000256" key="1">
    <source>
        <dbReference type="SAM" id="MobiDB-lite"/>
    </source>
</evidence>
<dbReference type="GO" id="GO:0000226">
    <property type="term" value="P:microtubule cytoskeleton organization"/>
    <property type="evidence" value="ECO:0007669"/>
    <property type="project" value="InterPro"/>
</dbReference>
<dbReference type="InterPro" id="IPR026074">
    <property type="entry name" value="MAP1"/>
</dbReference>
<feature type="compositionally biased region" description="Polar residues" evidence="1">
    <location>
        <begin position="116"/>
        <end position="130"/>
    </location>
</feature>
<dbReference type="GO" id="GO:0005875">
    <property type="term" value="C:microtubule associated complex"/>
    <property type="evidence" value="ECO:0007669"/>
    <property type="project" value="TreeGrafter"/>
</dbReference>
<dbReference type="GO" id="GO:0005874">
    <property type="term" value="C:microtubule"/>
    <property type="evidence" value="ECO:0007669"/>
    <property type="project" value="InterPro"/>
</dbReference>
<sequence length="392" mass="42211">MSTPPSKSPNSPKVPFPSSLPLSPNYMCAGGSQDPDLPKKSPSPHSKTDVDLCLVSSCEYRHPKTELSPSFINPNPLEYLMSEEMALEEGKPLTKSGGGPPPPGGKLQAKQCDETPPTSISESAPSQTDSDVPPGTEECPSITADANIDSEDDSETLPTDRTLTYRHTDPPPVAVRDSAPSSARPDVCMVDPEALKAEERQAEEGGEKTKKKKLTKTSSSPARKSALAKVKDTKTASPKKSVGEGKDVKNATNTSASRGVKSSGNTKATSGASVPNCPPMYMDLVYIPNHCSAKNVDAEFFKRVRSSYYVVSGNDQPAQEPNKTVLDALLEGKAQWGNDMQVTLIPTHDSDVMREWYQETHDKQQELNIMVLASSSTVVMQDESFPACKIEL</sequence>
<dbReference type="PANTHER" id="PTHR13843">
    <property type="entry name" value="MICROTUBULE-ASSOCIATED PROTEIN"/>
    <property type="match status" value="1"/>
</dbReference>
<evidence type="ECO:0000313" key="2">
    <source>
        <dbReference type="EMBL" id="KAK0140906.1"/>
    </source>
</evidence>
<feature type="compositionally biased region" description="Low complexity" evidence="1">
    <location>
        <begin position="1"/>
        <end position="19"/>
    </location>
</feature>
<dbReference type="EMBL" id="JAOPHQ010003998">
    <property type="protein sequence ID" value="KAK0140906.1"/>
    <property type="molecule type" value="Genomic_DNA"/>
</dbReference>
<gene>
    <name evidence="2" type="primary">Map1b_1</name>
    <name evidence="2" type="ORF">N1851_022101</name>
</gene>
<dbReference type="PANTHER" id="PTHR13843:SF5">
    <property type="entry name" value="MICROTUBULE-ASSOCIATED PROTEIN 1B"/>
    <property type="match status" value="1"/>
</dbReference>
<name>A0AA47MIV4_MERPO</name>